<keyword evidence="1" id="KW-0812">Transmembrane</keyword>
<proteinExistence type="predicted"/>
<evidence type="ECO:0000313" key="3">
    <source>
        <dbReference type="Proteomes" id="UP000184447"/>
    </source>
</evidence>
<dbReference type="EMBL" id="FQXM01000012">
    <property type="protein sequence ID" value="SHH77555.1"/>
    <property type="molecule type" value="Genomic_DNA"/>
</dbReference>
<keyword evidence="1" id="KW-1133">Transmembrane helix</keyword>
<reference evidence="2 3" key="1">
    <citation type="submission" date="2016-11" db="EMBL/GenBank/DDBJ databases">
        <authorList>
            <person name="Jaros S."/>
            <person name="Januszkiewicz K."/>
            <person name="Wedrychowicz H."/>
        </authorList>
    </citation>
    <scope>NUCLEOTIDE SEQUENCE [LARGE SCALE GENOMIC DNA]</scope>
    <source>
        <strain evidence="2 3">DSM 8605</strain>
    </source>
</reference>
<protein>
    <submittedName>
        <fullName evidence="2">Uncharacterized protein</fullName>
    </submittedName>
</protein>
<evidence type="ECO:0000256" key="1">
    <source>
        <dbReference type="SAM" id="Phobius"/>
    </source>
</evidence>
<sequence>MIVGIIIVFICLAFFEIPGLIRKKYWRELIAFSCLSLITFTMTIIQSVSINIPSPMKGIEYIIRDIVGL</sequence>
<keyword evidence="3" id="KW-1185">Reference proteome</keyword>
<evidence type="ECO:0000313" key="2">
    <source>
        <dbReference type="EMBL" id="SHH77555.1"/>
    </source>
</evidence>
<organism evidence="2 3">
    <name type="scientific">Clostridium grantii DSM 8605</name>
    <dbReference type="NCBI Taxonomy" id="1121316"/>
    <lineage>
        <taxon>Bacteria</taxon>
        <taxon>Bacillati</taxon>
        <taxon>Bacillota</taxon>
        <taxon>Clostridia</taxon>
        <taxon>Eubacteriales</taxon>
        <taxon>Clostridiaceae</taxon>
        <taxon>Clostridium</taxon>
    </lineage>
</organism>
<dbReference type="AlphaFoldDB" id="A0A1M5VQN5"/>
<keyword evidence="1" id="KW-0472">Membrane</keyword>
<dbReference type="RefSeq" id="WP_084133539.1">
    <property type="nucleotide sequence ID" value="NZ_FQXM01000012.1"/>
</dbReference>
<dbReference type="OrthoDB" id="2645074at2"/>
<feature type="transmembrane region" description="Helical" evidence="1">
    <location>
        <begin position="29"/>
        <end position="48"/>
    </location>
</feature>
<name>A0A1M5VQN5_9CLOT</name>
<accession>A0A1M5VQN5</accession>
<gene>
    <name evidence="2" type="ORF">SAMN02745207_02447</name>
</gene>
<dbReference type="Proteomes" id="UP000184447">
    <property type="component" value="Unassembled WGS sequence"/>
</dbReference>